<dbReference type="PROSITE" id="PS51257">
    <property type="entry name" value="PROKAR_LIPOPROTEIN"/>
    <property type="match status" value="1"/>
</dbReference>
<evidence type="ECO:0000313" key="3">
    <source>
        <dbReference type="EMBL" id="SDM34264.1"/>
    </source>
</evidence>
<organism evidence="3 4">
    <name type="scientific">Maricaulis salignorans</name>
    <dbReference type="NCBI Taxonomy" id="144026"/>
    <lineage>
        <taxon>Bacteria</taxon>
        <taxon>Pseudomonadati</taxon>
        <taxon>Pseudomonadota</taxon>
        <taxon>Alphaproteobacteria</taxon>
        <taxon>Maricaulales</taxon>
        <taxon>Maricaulaceae</taxon>
        <taxon>Maricaulis</taxon>
    </lineage>
</organism>
<feature type="domain" description="Tail specific protease" evidence="2">
    <location>
        <begin position="243"/>
        <end position="421"/>
    </location>
</feature>
<protein>
    <submittedName>
        <fullName evidence="3">Peptidase family S41</fullName>
    </submittedName>
</protein>
<dbReference type="AlphaFoldDB" id="A0A1G9SFK5"/>
<reference evidence="3 4" key="1">
    <citation type="submission" date="2016-10" db="EMBL/GenBank/DDBJ databases">
        <authorList>
            <person name="de Groot N.N."/>
        </authorList>
    </citation>
    <scope>NUCLEOTIDE SEQUENCE [LARGE SCALE GENOMIC DNA]</scope>
    <source>
        <strain evidence="3 4">DSM 16077</strain>
    </source>
</reference>
<dbReference type="Gene3D" id="3.90.226.10">
    <property type="entry name" value="2-enoyl-CoA Hydratase, Chain A, domain 1"/>
    <property type="match status" value="1"/>
</dbReference>
<feature type="chain" id="PRO_5011444273" evidence="1">
    <location>
        <begin position="29"/>
        <end position="441"/>
    </location>
</feature>
<dbReference type="SUPFAM" id="SSF52096">
    <property type="entry name" value="ClpP/crotonase"/>
    <property type="match status" value="1"/>
</dbReference>
<sequence>MNLPRASQILIRALGAAFAIGLAGCAVAQPAPGREPSFTADQLRIDLTAWQDWLRSTHPDLAHSADTAELDRQVEALGNSLTGQYSPLEAWMALSRLNPVYADAHTGLAIPSFPDADFPPVEIRDGHAWIGAAIAPESGLRPGERVVTVDGIDIDAMIANVLPHIRGETDSLRERILQLRFAEYLAFWSGRTRFNQIELQGIAGNRFSHSYTPQTDRPGEDGAAFSVEFRNHSAILSVRTFDLARFETFNTFLTDAFARIAARDSERLIIDIRENGGGARELSDRLLAYLTEDRYTPTSAITARIAPENIARIPGAELGQVVHLPFPQWVEPPAGLEYRFSGEIIVLIGPDTYSQGIVFANIVQDFQIGRIAGLPTEGAANQTGQVQRFTLPQTGFEARSPLYIFWRASGEASSSPVQPDILLPHAGEEQLTALLNMLGED</sequence>
<dbReference type="Proteomes" id="UP000199759">
    <property type="component" value="Unassembled WGS sequence"/>
</dbReference>
<dbReference type="STRING" id="144026.SAMN04488568_10993"/>
<evidence type="ECO:0000313" key="4">
    <source>
        <dbReference type="Proteomes" id="UP000199759"/>
    </source>
</evidence>
<evidence type="ECO:0000259" key="2">
    <source>
        <dbReference type="Pfam" id="PF03572"/>
    </source>
</evidence>
<dbReference type="Pfam" id="PF03572">
    <property type="entry name" value="Peptidase_S41"/>
    <property type="match status" value="1"/>
</dbReference>
<dbReference type="GO" id="GO:0008236">
    <property type="term" value="F:serine-type peptidase activity"/>
    <property type="evidence" value="ECO:0007669"/>
    <property type="project" value="InterPro"/>
</dbReference>
<proteinExistence type="predicted"/>
<feature type="signal peptide" evidence="1">
    <location>
        <begin position="1"/>
        <end position="28"/>
    </location>
</feature>
<dbReference type="InterPro" id="IPR029045">
    <property type="entry name" value="ClpP/crotonase-like_dom_sf"/>
</dbReference>
<accession>A0A1G9SFK5</accession>
<gene>
    <name evidence="3" type="ORF">SAMN04488568_10993</name>
</gene>
<name>A0A1G9SFK5_9PROT</name>
<evidence type="ECO:0000256" key="1">
    <source>
        <dbReference type="SAM" id="SignalP"/>
    </source>
</evidence>
<dbReference type="InterPro" id="IPR005151">
    <property type="entry name" value="Tail-specific_protease"/>
</dbReference>
<dbReference type="RefSeq" id="WP_091769839.1">
    <property type="nucleotide sequence ID" value="NZ_FNHG01000009.1"/>
</dbReference>
<dbReference type="EMBL" id="FNHG01000009">
    <property type="protein sequence ID" value="SDM34264.1"/>
    <property type="molecule type" value="Genomic_DNA"/>
</dbReference>
<dbReference type="GO" id="GO:0006508">
    <property type="term" value="P:proteolysis"/>
    <property type="evidence" value="ECO:0007669"/>
    <property type="project" value="InterPro"/>
</dbReference>
<keyword evidence="1" id="KW-0732">Signal</keyword>
<keyword evidence="4" id="KW-1185">Reference proteome</keyword>
<dbReference type="OrthoDB" id="5480566at2"/>